<keyword evidence="1" id="KW-0732">Signal</keyword>
<evidence type="ECO:0000313" key="2">
    <source>
        <dbReference type="EMBL" id="GAA1094978.1"/>
    </source>
</evidence>
<feature type="chain" id="PRO_5047316586" description="ScyD/ScyE family protein" evidence="1">
    <location>
        <begin position="28"/>
        <end position="382"/>
    </location>
</feature>
<dbReference type="RefSeq" id="WP_343991724.1">
    <property type="nucleotide sequence ID" value="NZ_BAAALG010000003.1"/>
</dbReference>
<keyword evidence="3" id="KW-1185">Reference proteome</keyword>
<gene>
    <name evidence="2" type="ORF">GCM10009668_08600</name>
</gene>
<dbReference type="EMBL" id="BAAALG010000003">
    <property type="protein sequence ID" value="GAA1094978.1"/>
    <property type="molecule type" value="Genomic_DNA"/>
</dbReference>
<protein>
    <recommendedName>
        <fullName evidence="4">ScyD/ScyE family protein</fullName>
    </recommendedName>
</protein>
<reference evidence="2 3" key="1">
    <citation type="journal article" date="2019" name="Int. J. Syst. Evol. Microbiol.">
        <title>The Global Catalogue of Microorganisms (GCM) 10K type strain sequencing project: providing services to taxonomists for standard genome sequencing and annotation.</title>
        <authorList>
            <consortium name="The Broad Institute Genomics Platform"/>
            <consortium name="The Broad Institute Genome Sequencing Center for Infectious Disease"/>
            <person name="Wu L."/>
            <person name="Ma J."/>
        </authorList>
    </citation>
    <scope>NUCLEOTIDE SEQUENCE [LARGE SCALE GENOMIC DNA]</scope>
    <source>
        <strain evidence="2 3">JCM 13008</strain>
    </source>
</reference>
<evidence type="ECO:0000256" key="1">
    <source>
        <dbReference type="SAM" id="SignalP"/>
    </source>
</evidence>
<dbReference type="InterPro" id="IPR048031">
    <property type="entry name" value="ScyD/ScyE-like"/>
</dbReference>
<evidence type="ECO:0008006" key="4">
    <source>
        <dbReference type="Google" id="ProtNLM"/>
    </source>
</evidence>
<accession>A0ABN1TPJ7</accession>
<organism evidence="2 3">
    <name type="scientific">Nocardioides dubius</name>
    <dbReference type="NCBI Taxonomy" id="317019"/>
    <lineage>
        <taxon>Bacteria</taxon>
        <taxon>Bacillati</taxon>
        <taxon>Actinomycetota</taxon>
        <taxon>Actinomycetes</taxon>
        <taxon>Propionibacteriales</taxon>
        <taxon>Nocardioidaceae</taxon>
        <taxon>Nocardioides</taxon>
    </lineage>
</organism>
<evidence type="ECO:0000313" key="3">
    <source>
        <dbReference type="Proteomes" id="UP001501581"/>
    </source>
</evidence>
<proteinExistence type="predicted"/>
<feature type="signal peptide" evidence="1">
    <location>
        <begin position="1"/>
        <end position="27"/>
    </location>
</feature>
<dbReference type="NCBIfam" id="NF033206">
    <property type="entry name" value="ScyE_fam"/>
    <property type="match status" value="1"/>
</dbReference>
<dbReference type="Gene3D" id="2.120.10.30">
    <property type="entry name" value="TolB, C-terminal domain"/>
    <property type="match status" value="1"/>
</dbReference>
<name>A0ABN1TPJ7_9ACTN</name>
<dbReference type="SUPFAM" id="SSF63829">
    <property type="entry name" value="Calcium-dependent phosphotriesterase"/>
    <property type="match status" value="1"/>
</dbReference>
<comment type="caution">
    <text evidence="2">The sequence shown here is derived from an EMBL/GenBank/DDBJ whole genome shotgun (WGS) entry which is preliminary data.</text>
</comment>
<sequence length="382" mass="38802">MKSIRLSATLSALALGASLGAAPTALADSESAPAPDWHVVATGLDNPRHLSVNGNALYVAEAGTGGSGPCQAGPEGDEVCFGKTGAITRVTWHGQRRVVTGLPSLASPDGSAAIGPTDVLAHGRSWVATIGLGADPAVRDQLPATGRRLLGTVATGKWWKKKHHRGWSTRPRVLADLAGYEAANDPDGVGPDSNPGGIARTRGGFVVADAGANAVLKVSAKGRIKLIGVLDSPGTAPAPFPPFPEIEMQAVPTSVFAAPDGSVYVSELVGFPFQAGAARIHRFSRTGAHSIVATGLTNVTDLAWYRGSLYAVQIADEGLLAAGEELPMGSLVKVVPGGTATTVVDNLPAPYGVAFARGTAFLTTCAVCPDGGQVVAADLTAD</sequence>
<dbReference type="InterPro" id="IPR011042">
    <property type="entry name" value="6-blade_b-propeller_TolB-like"/>
</dbReference>
<dbReference type="Proteomes" id="UP001501581">
    <property type="component" value="Unassembled WGS sequence"/>
</dbReference>